<sequence>MCYHAAMGLRAAAEASRVKARGQAVRIESIALFLSVVEKGSISCAARSSYISQQGASSVIKSLEHDLGVELFERTGTALQLTAAGERIAQEASSVVSSYRRMQTVAALGRTVDGGAGPVRVVTTPHAMNVLSPIFEAYREAVAVDEPFVFVEQGIFDIVRAYPDLDPEALYLVNVPTFMNAIIGRIGSAFDPLVVSELMLYCGPGSPFSERRQIARSELAGVRIACYNEALLIRLVRHLLKGVEGADISTSTSNLELLGRLIDDPRTVSFTDSLSLFLNGLPEGHACVSIEDGVRFVTGVLGPVRDPAAERFVSFFRRYLETVCADYGKRFPLAWPPAPEAVDAG</sequence>
<name>A0A6N7RJN1_9ACTN</name>
<dbReference type="EMBL" id="VTFY01000001">
    <property type="protein sequence ID" value="MRX81137.1"/>
    <property type="molecule type" value="Genomic_DNA"/>
</dbReference>
<dbReference type="Proteomes" id="UP000438093">
    <property type="component" value="Unassembled WGS sequence"/>
</dbReference>
<dbReference type="PRINTS" id="PR00039">
    <property type="entry name" value="HTHLYSR"/>
</dbReference>
<dbReference type="Gene3D" id="1.10.10.10">
    <property type="entry name" value="Winged helix-like DNA-binding domain superfamily/Winged helix DNA-binding domain"/>
    <property type="match status" value="1"/>
</dbReference>
<feature type="domain" description="HTH lysR-type" evidence="1">
    <location>
        <begin position="25"/>
        <end position="82"/>
    </location>
</feature>
<dbReference type="InterPro" id="IPR036388">
    <property type="entry name" value="WH-like_DNA-bd_sf"/>
</dbReference>
<dbReference type="InterPro" id="IPR036390">
    <property type="entry name" value="WH_DNA-bd_sf"/>
</dbReference>
<dbReference type="PROSITE" id="PS50931">
    <property type="entry name" value="HTH_LYSR"/>
    <property type="match status" value="1"/>
</dbReference>
<keyword evidence="3" id="KW-1185">Reference proteome</keyword>
<dbReference type="InterPro" id="IPR050950">
    <property type="entry name" value="HTH-type_LysR_regulators"/>
</dbReference>
<organism evidence="2 3">
    <name type="scientific">Eggerthella guodeyinii</name>
    <dbReference type="NCBI Taxonomy" id="2690837"/>
    <lineage>
        <taxon>Bacteria</taxon>
        <taxon>Bacillati</taxon>
        <taxon>Actinomycetota</taxon>
        <taxon>Coriobacteriia</taxon>
        <taxon>Eggerthellales</taxon>
        <taxon>Eggerthellaceae</taxon>
        <taxon>Eggerthella</taxon>
    </lineage>
</organism>
<dbReference type="PANTHER" id="PTHR30419:SF30">
    <property type="entry name" value="LYSR FAMILY TRANSCRIPTIONAL REGULATOR"/>
    <property type="match status" value="1"/>
</dbReference>
<dbReference type="Pfam" id="PF00126">
    <property type="entry name" value="HTH_1"/>
    <property type="match status" value="1"/>
</dbReference>
<evidence type="ECO:0000313" key="3">
    <source>
        <dbReference type="Proteomes" id="UP000438093"/>
    </source>
</evidence>
<dbReference type="InterPro" id="IPR000847">
    <property type="entry name" value="LysR_HTH_N"/>
</dbReference>
<dbReference type="AlphaFoldDB" id="A0A6N7RJN1"/>
<reference evidence="3" key="1">
    <citation type="submission" date="2019-08" db="EMBL/GenBank/DDBJ databases">
        <title>Arthrobacter sp. nov., isolated from plateau pika and Tibetan wild ass.</title>
        <authorList>
            <person name="Ge Y."/>
        </authorList>
    </citation>
    <scope>NUCLEOTIDE SEQUENCE [LARGE SCALE GENOMIC DNA]</scope>
    <source>
        <strain evidence="3">HF-4214</strain>
    </source>
</reference>
<dbReference type="GO" id="GO:0003700">
    <property type="term" value="F:DNA-binding transcription factor activity"/>
    <property type="evidence" value="ECO:0007669"/>
    <property type="project" value="InterPro"/>
</dbReference>
<dbReference type="SUPFAM" id="SSF46785">
    <property type="entry name" value="Winged helix' DNA-binding domain"/>
    <property type="match status" value="1"/>
</dbReference>
<gene>
    <name evidence="2" type="ORF">GJG86_01295</name>
</gene>
<comment type="caution">
    <text evidence="2">The sequence shown here is derived from an EMBL/GenBank/DDBJ whole genome shotgun (WGS) entry which is preliminary data.</text>
</comment>
<protein>
    <submittedName>
        <fullName evidence="2">LysR family transcriptional regulator</fullName>
    </submittedName>
</protein>
<proteinExistence type="predicted"/>
<evidence type="ECO:0000259" key="1">
    <source>
        <dbReference type="PROSITE" id="PS50931"/>
    </source>
</evidence>
<evidence type="ECO:0000313" key="2">
    <source>
        <dbReference type="EMBL" id="MRX81137.1"/>
    </source>
</evidence>
<dbReference type="GO" id="GO:0005829">
    <property type="term" value="C:cytosol"/>
    <property type="evidence" value="ECO:0007669"/>
    <property type="project" value="TreeGrafter"/>
</dbReference>
<accession>A0A6N7RJN1</accession>
<dbReference type="PANTHER" id="PTHR30419">
    <property type="entry name" value="HTH-TYPE TRANSCRIPTIONAL REGULATOR YBHD"/>
    <property type="match status" value="1"/>
</dbReference>